<dbReference type="InterPro" id="IPR058548">
    <property type="entry name" value="MlaB-like_STAS"/>
</dbReference>
<gene>
    <name evidence="2" type="ORF">D7V21_10725</name>
</gene>
<evidence type="ECO:0000313" key="2">
    <source>
        <dbReference type="EMBL" id="RKG32940.1"/>
    </source>
</evidence>
<evidence type="ECO:0000259" key="1">
    <source>
        <dbReference type="Pfam" id="PF13466"/>
    </source>
</evidence>
<sequence>MIEIVDQQLVLSGKIDFENAQTVYQDGLRLIQQHQQFPVVVNLSQLQHGSTLALAVLVQWLRKTPNAQGLHFQDVPEKMMKIIQSCHLQDDLTLLRS</sequence>
<keyword evidence="3" id="KW-1185">Reference proteome</keyword>
<dbReference type="Proteomes" id="UP000269001">
    <property type="component" value="Unassembled WGS sequence"/>
</dbReference>
<accession>A0A3A8EQC2</accession>
<dbReference type="RefSeq" id="WP_120370480.1">
    <property type="nucleotide sequence ID" value="NZ_BKYM01000033.1"/>
</dbReference>
<name>A0A3A8EQC2_9GAMM</name>
<dbReference type="Gene3D" id="3.30.750.24">
    <property type="entry name" value="STAS domain"/>
    <property type="match status" value="1"/>
</dbReference>
<proteinExistence type="predicted"/>
<dbReference type="AlphaFoldDB" id="A0A3A8EQC2"/>
<comment type="caution">
    <text evidence="2">The sequence shown here is derived from an EMBL/GenBank/DDBJ whole genome shotgun (WGS) entry which is preliminary data.</text>
</comment>
<protein>
    <submittedName>
        <fullName evidence="2">STAS domain-containing protein</fullName>
    </submittedName>
</protein>
<dbReference type="EMBL" id="RAXU01000012">
    <property type="protein sequence ID" value="RKG32940.1"/>
    <property type="molecule type" value="Genomic_DNA"/>
</dbReference>
<dbReference type="Pfam" id="PF13466">
    <property type="entry name" value="STAS_2"/>
    <property type="match status" value="1"/>
</dbReference>
<dbReference type="InterPro" id="IPR036513">
    <property type="entry name" value="STAS_dom_sf"/>
</dbReference>
<feature type="domain" description="MlaB-like STAS" evidence="1">
    <location>
        <begin position="9"/>
        <end position="84"/>
    </location>
</feature>
<evidence type="ECO:0000313" key="3">
    <source>
        <dbReference type="Proteomes" id="UP000269001"/>
    </source>
</evidence>
<dbReference type="SUPFAM" id="SSF52091">
    <property type="entry name" value="SpoIIaa-like"/>
    <property type="match status" value="1"/>
</dbReference>
<reference evidence="2 3" key="1">
    <citation type="submission" date="2018-09" db="EMBL/GenBank/DDBJ databases">
        <title>The draft genome of Acinetobacter spp. strains.</title>
        <authorList>
            <person name="Qin J."/>
            <person name="Feng Y."/>
            <person name="Zong Z."/>
        </authorList>
    </citation>
    <scope>NUCLEOTIDE SEQUENCE [LARGE SCALE GENOMIC DNA]</scope>
    <source>
        <strain evidence="2 3">WCHAc060096</strain>
    </source>
</reference>
<organism evidence="2 3">
    <name type="scientific">Acinetobacter guerrae</name>
    <dbReference type="NCBI Taxonomy" id="1843371"/>
    <lineage>
        <taxon>Bacteria</taxon>
        <taxon>Pseudomonadati</taxon>
        <taxon>Pseudomonadota</taxon>
        <taxon>Gammaproteobacteria</taxon>
        <taxon>Moraxellales</taxon>
        <taxon>Moraxellaceae</taxon>
        <taxon>Acinetobacter</taxon>
    </lineage>
</organism>